<dbReference type="GO" id="GO:0016042">
    <property type="term" value="P:lipid catabolic process"/>
    <property type="evidence" value="ECO:0007669"/>
    <property type="project" value="InterPro"/>
</dbReference>
<feature type="signal peptide" evidence="1">
    <location>
        <begin position="1"/>
        <end position="17"/>
    </location>
</feature>
<reference evidence="2 3" key="1">
    <citation type="submission" date="2015-07" db="EMBL/GenBank/DDBJ databases">
        <title>Genome sequencing of Kibdelosporangium phytohabitans.</title>
        <authorList>
            <person name="Qin S."/>
            <person name="Xing K."/>
        </authorList>
    </citation>
    <scope>NUCLEOTIDE SEQUENCE [LARGE SCALE GENOMIC DNA]</scope>
    <source>
        <strain evidence="2 3">KLBMP1111</strain>
    </source>
</reference>
<dbReference type="PANTHER" id="PTHR34853">
    <property type="match status" value="1"/>
</dbReference>
<dbReference type="Gene3D" id="3.40.50.1820">
    <property type="entry name" value="alpha/beta hydrolase"/>
    <property type="match status" value="1"/>
</dbReference>
<gene>
    <name evidence="2" type="ORF">AOZ06_24955</name>
</gene>
<dbReference type="EMBL" id="CP012752">
    <property type="protein sequence ID" value="ALG09719.1"/>
    <property type="molecule type" value="Genomic_DNA"/>
</dbReference>
<evidence type="ECO:0000256" key="1">
    <source>
        <dbReference type="SAM" id="SignalP"/>
    </source>
</evidence>
<dbReference type="PIRSF" id="PIRSF029171">
    <property type="entry name" value="Esterase_LipA"/>
    <property type="match status" value="1"/>
</dbReference>
<dbReference type="Proteomes" id="UP000063699">
    <property type="component" value="Chromosome"/>
</dbReference>
<dbReference type="Pfam" id="PF03583">
    <property type="entry name" value="LIP"/>
    <property type="match status" value="1"/>
</dbReference>
<keyword evidence="1" id="KW-0732">Signal</keyword>
<proteinExistence type="predicted"/>
<dbReference type="PANTHER" id="PTHR34853:SF1">
    <property type="entry name" value="LIPASE 5"/>
    <property type="match status" value="1"/>
</dbReference>
<name>A0A0N7F3V9_9PSEU</name>
<dbReference type="InterPro" id="IPR029058">
    <property type="entry name" value="AB_hydrolase_fold"/>
</dbReference>
<evidence type="ECO:0008006" key="4">
    <source>
        <dbReference type="Google" id="ProtNLM"/>
    </source>
</evidence>
<dbReference type="AlphaFoldDB" id="A0A0N7F3V9"/>
<dbReference type="SUPFAM" id="SSF53474">
    <property type="entry name" value="alpha/beta-Hydrolases"/>
    <property type="match status" value="1"/>
</dbReference>
<dbReference type="STRING" id="860235.AOZ06_24955"/>
<accession>A0A0N7F3V9</accession>
<protein>
    <recommendedName>
        <fullName evidence="4">Lipase</fullName>
    </recommendedName>
</protein>
<sequence>MLATVVVLTGAVGTAEAAPSASDAGIPLPKDDPFYVPAPGYESSPNGTVLRSRPITAIYLVLPLPVKAHQVLYKSIDSHGKPVAEAATVLVPDQPWTGQGSRPLVSYQLAVDSLSTRCQPSYTLQVGLKAPTPASTYELSMSLPALLKGYAVVYSDYLGPRADFLDGPQSAHAILDGIRAVRNYRPTGLAQDAPVALWGYSGGGIATTWAAEQQPSYAPELNLVGAAAGGVPADFKDMFQHNNGGLGSGLLVLGIIGLSRAYPEAGVEAVLNDKGRKLFADNADACTLDVAVFHPFERIEQYTTLSNITESPQAKFLFATNNAGQKTPRVPFYNYQGLADEFVPTAAADRLLRKYCASGGTVQKVRMPFAGHIIGEVAGAGDALTFLADRLNGKPARNDCGTA</sequence>
<feature type="chain" id="PRO_5006011740" description="Lipase" evidence="1">
    <location>
        <begin position="18"/>
        <end position="403"/>
    </location>
</feature>
<dbReference type="InterPro" id="IPR005152">
    <property type="entry name" value="Lipase_secreted"/>
</dbReference>
<dbReference type="KEGG" id="kphy:AOZ06_24955"/>
<evidence type="ECO:0000313" key="3">
    <source>
        <dbReference type="Proteomes" id="UP000063699"/>
    </source>
</evidence>
<dbReference type="GO" id="GO:0004806">
    <property type="term" value="F:triacylglycerol lipase activity"/>
    <property type="evidence" value="ECO:0007669"/>
    <property type="project" value="InterPro"/>
</dbReference>
<organism evidence="2 3">
    <name type="scientific">Kibdelosporangium phytohabitans</name>
    <dbReference type="NCBI Taxonomy" id="860235"/>
    <lineage>
        <taxon>Bacteria</taxon>
        <taxon>Bacillati</taxon>
        <taxon>Actinomycetota</taxon>
        <taxon>Actinomycetes</taxon>
        <taxon>Pseudonocardiales</taxon>
        <taxon>Pseudonocardiaceae</taxon>
        <taxon>Kibdelosporangium</taxon>
    </lineage>
</organism>
<keyword evidence="3" id="KW-1185">Reference proteome</keyword>
<evidence type="ECO:0000313" key="2">
    <source>
        <dbReference type="EMBL" id="ALG09719.1"/>
    </source>
</evidence>
<dbReference type="Gene3D" id="1.10.260.130">
    <property type="match status" value="1"/>
</dbReference>